<feature type="region of interest" description="Disordered" evidence="1">
    <location>
        <begin position="397"/>
        <end position="417"/>
    </location>
</feature>
<dbReference type="InterPro" id="IPR011990">
    <property type="entry name" value="TPR-like_helical_dom_sf"/>
</dbReference>
<dbReference type="RefSeq" id="WP_210510343.1">
    <property type="nucleotide sequence ID" value="NZ_JAFIDN010000002.1"/>
</dbReference>
<reference evidence="2" key="1">
    <citation type="submission" date="2021-02" db="EMBL/GenBank/DDBJ databases">
        <title>Natronogracilivirga saccharolytica gen. nov. sp. nov. a new anaerobic, haloalkiliphilic carbohydrate-fermenting bacterium from soda lake and proposing of Cyclonatronumiaceae fam. nov. in the phylum Balneolaeota.</title>
        <authorList>
            <person name="Zhilina T.N."/>
            <person name="Sorokin D.Y."/>
            <person name="Zavarzina D.G."/>
            <person name="Toshchakov S.V."/>
            <person name="Kublanov I.V."/>
        </authorList>
    </citation>
    <scope>NUCLEOTIDE SEQUENCE</scope>
    <source>
        <strain evidence="2">Z-1702</strain>
    </source>
</reference>
<name>A0A8J7UUM2_9BACT</name>
<feature type="compositionally biased region" description="Basic and acidic residues" evidence="1">
    <location>
        <begin position="400"/>
        <end position="409"/>
    </location>
</feature>
<keyword evidence="3" id="KW-1185">Reference proteome</keyword>
<evidence type="ECO:0000313" key="3">
    <source>
        <dbReference type="Proteomes" id="UP000673975"/>
    </source>
</evidence>
<dbReference type="EMBL" id="JAFIDN010000002">
    <property type="protein sequence ID" value="MBP3191657.1"/>
    <property type="molecule type" value="Genomic_DNA"/>
</dbReference>
<evidence type="ECO:0000256" key="1">
    <source>
        <dbReference type="SAM" id="MobiDB-lite"/>
    </source>
</evidence>
<dbReference type="SUPFAM" id="SSF48452">
    <property type="entry name" value="TPR-like"/>
    <property type="match status" value="1"/>
</dbReference>
<dbReference type="AlphaFoldDB" id="A0A8J7UUM2"/>
<gene>
    <name evidence="2" type="ORF">NATSA_03165</name>
</gene>
<evidence type="ECO:0000313" key="2">
    <source>
        <dbReference type="EMBL" id="MBP3191657.1"/>
    </source>
</evidence>
<dbReference type="Proteomes" id="UP000673975">
    <property type="component" value="Unassembled WGS sequence"/>
</dbReference>
<accession>A0A8J7UUM2</accession>
<protein>
    <recommendedName>
        <fullName evidence="4">Tetratricopeptide repeat protein</fullName>
    </recommendedName>
</protein>
<organism evidence="2 3">
    <name type="scientific">Natronogracilivirga saccharolytica</name>
    <dbReference type="NCBI Taxonomy" id="2812953"/>
    <lineage>
        <taxon>Bacteria</taxon>
        <taxon>Pseudomonadati</taxon>
        <taxon>Balneolota</taxon>
        <taxon>Balneolia</taxon>
        <taxon>Balneolales</taxon>
        <taxon>Cyclonatronaceae</taxon>
        <taxon>Natronogracilivirga</taxon>
    </lineage>
</organism>
<comment type="caution">
    <text evidence="2">The sequence shown here is derived from an EMBL/GenBank/DDBJ whole genome shotgun (WGS) entry which is preliminary data.</text>
</comment>
<evidence type="ECO:0008006" key="4">
    <source>
        <dbReference type="Google" id="ProtNLM"/>
    </source>
</evidence>
<dbReference type="Gene3D" id="1.25.40.10">
    <property type="entry name" value="Tetratricopeptide repeat domain"/>
    <property type="match status" value="2"/>
</dbReference>
<sequence length="417" mass="48079">MNGTLFSTTFAAGSNGATGKSLAAAIILSVCLSLSVRASAEPGRGVSSGAGTTGSLLLDDAFISDARQAIDSLYNRRFDASMALLSSWKERYPDHPVWPMWEAMDAWWPVLIDLENKSHDDDFFDAAQKVVDYCDTLLDEDEDYLDARIVRSVMYGQIARYYSNRERWYRSFRNGRRALRDFFHIEETHPDIPDLNFGIGMYRYFSAFLVEEYSLARALRWMLPSGDREEGLQMLEKASQNSIFLGPEAIFFLGHINLHFEDKPDTALSYLEHLYEQYPRNTYYRRLYVRSLFRTNMKDDALEAIRESLAFAGDVQNSEMSVLREEMYLTRGRIHYYYFDYAAAEEDLKKALAESEKLQPFAKRGNLLTALYYLGELAVRSGDREMARFYFSRAATPDTGHMHSKESRKALNRYNLK</sequence>
<proteinExistence type="predicted"/>